<comment type="caution">
    <text evidence="5">The sequence shown here is derived from an EMBL/GenBank/DDBJ whole genome shotgun (WGS) entry which is preliminary data.</text>
</comment>
<dbReference type="Pfam" id="PF01022">
    <property type="entry name" value="HTH_5"/>
    <property type="match status" value="1"/>
</dbReference>
<evidence type="ECO:0000256" key="1">
    <source>
        <dbReference type="ARBA" id="ARBA00023015"/>
    </source>
</evidence>
<evidence type="ECO:0000256" key="2">
    <source>
        <dbReference type="ARBA" id="ARBA00023125"/>
    </source>
</evidence>
<accession>A0A7X2MXB1</accession>
<dbReference type="SUPFAM" id="SSF46785">
    <property type="entry name" value="Winged helix' DNA-binding domain"/>
    <property type="match status" value="1"/>
</dbReference>
<dbReference type="CDD" id="cd00090">
    <property type="entry name" value="HTH_ARSR"/>
    <property type="match status" value="1"/>
</dbReference>
<dbReference type="GO" id="GO:0003700">
    <property type="term" value="F:DNA-binding transcription factor activity"/>
    <property type="evidence" value="ECO:0007669"/>
    <property type="project" value="InterPro"/>
</dbReference>
<keyword evidence="3" id="KW-0804">Transcription</keyword>
<dbReference type="PANTHER" id="PTHR33154:SF33">
    <property type="entry name" value="TRANSCRIPTIONAL REPRESSOR SDPR"/>
    <property type="match status" value="1"/>
</dbReference>
<sequence length="71" mass="8348">MIDSLSENNSFTGKELSEKLNLSKPTISHHIDILKEAGLINEERNKNSKLYSLNYKRMNDFIRVFSDKFKR</sequence>
<reference evidence="5 6" key="1">
    <citation type="submission" date="2019-08" db="EMBL/GenBank/DDBJ databases">
        <title>In-depth cultivation of the pig gut microbiome towards novel bacterial diversity and tailored functional studies.</title>
        <authorList>
            <person name="Wylensek D."/>
            <person name="Hitch T.C.A."/>
            <person name="Clavel T."/>
        </authorList>
    </citation>
    <scope>NUCLEOTIDE SEQUENCE [LARGE SCALE GENOMIC DNA]</scope>
    <source>
        <strain evidence="5 6">WCA-383-APC-5B</strain>
    </source>
</reference>
<dbReference type="InterPro" id="IPR036388">
    <property type="entry name" value="WH-like_DNA-bd_sf"/>
</dbReference>
<keyword evidence="2" id="KW-0238">DNA-binding</keyword>
<feature type="domain" description="HTH arsR-type" evidence="4">
    <location>
        <begin position="1"/>
        <end position="71"/>
    </location>
</feature>
<dbReference type="Gene3D" id="1.10.10.10">
    <property type="entry name" value="Winged helix-like DNA-binding domain superfamily/Winged helix DNA-binding domain"/>
    <property type="match status" value="1"/>
</dbReference>
<name>A0A7X2MXB1_9CLOT</name>
<proteinExistence type="predicted"/>
<dbReference type="PRINTS" id="PR00778">
    <property type="entry name" value="HTHARSR"/>
</dbReference>
<gene>
    <name evidence="5" type="ORF">FYJ33_02615</name>
</gene>
<dbReference type="InterPro" id="IPR001845">
    <property type="entry name" value="HTH_ArsR_DNA-bd_dom"/>
</dbReference>
<dbReference type="InterPro" id="IPR051081">
    <property type="entry name" value="HTH_MetalResp_TranReg"/>
</dbReference>
<evidence type="ECO:0000313" key="5">
    <source>
        <dbReference type="EMBL" id="MSR90335.1"/>
    </source>
</evidence>
<evidence type="ECO:0000256" key="3">
    <source>
        <dbReference type="ARBA" id="ARBA00023163"/>
    </source>
</evidence>
<keyword evidence="1" id="KW-0805">Transcription regulation</keyword>
<dbReference type="AlphaFoldDB" id="A0A7X2MXB1"/>
<dbReference type="GO" id="GO:0003677">
    <property type="term" value="F:DNA binding"/>
    <property type="evidence" value="ECO:0007669"/>
    <property type="project" value="UniProtKB-KW"/>
</dbReference>
<dbReference type="SMART" id="SM00418">
    <property type="entry name" value="HTH_ARSR"/>
    <property type="match status" value="1"/>
</dbReference>
<dbReference type="PROSITE" id="PS50987">
    <property type="entry name" value="HTH_ARSR_2"/>
    <property type="match status" value="1"/>
</dbReference>
<evidence type="ECO:0000259" key="4">
    <source>
        <dbReference type="PROSITE" id="PS50987"/>
    </source>
</evidence>
<evidence type="ECO:0000313" key="6">
    <source>
        <dbReference type="Proteomes" id="UP000460287"/>
    </source>
</evidence>
<dbReference type="EMBL" id="VULX01000002">
    <property type="protein sequence ID" value="MSR90335.1"/>
    <property type="molecule type" value="Genomic_DNA"/>
</dbReference>
<dbReference type="PANTHER" id="PTHR33154">
    <property type="entry name" value="TRANSCRIPTIONAL REGULATOR, ARSR FAMILY"/>
    <property type="match status" value="1"/>
</dbReference>
<protein>
    <submittedName>
        <fullName evidence="5">Helix-turn-helix transcriptional regulator</fullName>
    </submittedName>
</protein>
<dbReference type="InterPro" id="IPR011991">
    <property type="entry name" value="ArsR-like_HTH"/>
</dbReference>
<organism evidence="5 6">
    <name type="scientific">Inconstantimicrobium porci</name>
    <dbReference type="NCBI Taxonomy" id="2652291"/>
    <lineage>
        <taxon>Bacteria</taxon>
        <taxon>Bacillati</taxon>
        <taxon>Bacillota</taxon>
        <taxon>Clostridia</taxon>
        <taxon>Eubacteriales</taxon>
        <taxon>Clostridiaceae</taxon>
        <taxon>Inconstantimicrobium</taxon>
    </lineage>
</organism>
<keyword evidence="6" id="KW-1185">Reference proteome</keyword>
<dbReference type="Proteomes" id="UP000460287">
    <property type="component" value="Unassembled WGS sequence"/>
</dbReference>
<dbReference type="InterPro" id="IPR036390">
    <property type="entry name" value="WH_DNA-bd_sf"/>
</dbReference>